<feature type="transmembrane region" description="Helical" evidence="5">
    <location>
        <begin position="177"/>
        <end position="199"/>
    </location>
</feature>
<comment type="subcellular location">
    <subcellularLocation>
        <location evidence="1">Endomembrane system</location>
        <topology evidence="1">Multi-pass membrane protein</topology>
    </subcellularLocation>
</comment>
<evidence type="ECO:0000256" key="2">
    <source>
        <dbReference type="ARBA" id="ARBA00022692"/>
    </source>
</evidence>
<protein>
    <recommendedName>
        <fullName evidence="8">VIT family protein</fullName>
    </recommendedName>
</protein>
<accession>A0A6P2NM67</accession>
<dbReference type="GO" id="GO:0030026">
    <property type="term" value="P:intracellular manganese ion homeostasis"/>
    <property type="evidence" value="ECO:0007669"/>
    <property type="project" value="InterPro"/>
</dbReference>
<evidence type="ECO:0000256" key="5">
    <source>
        <dbReference type="SAM" id="Phobius"/>
    </source>
</evidence>
<evidence type="ECO:0008006" key="8">
    <source>
        <dbReference type="Google" id="ProtNLM"/>
    </source>
</evidence>
<dbReference type="InterPro" id="IPR008217">
    <property type="entry name" value="Ccc1_fam"/>
</dbReference>
<organism evidence="6 7">
    <name type="scientific">Burkholderia lata (strain ATCC 17760 / DSM 23089 / LMG 22485 / NCIMB 9086 / R18194 / 383)</name>
    <dbReference type="NCBI Taxonomy" id="482957"/>
    <lineage>
        <taxon>Bacteria</taxon>
        <taxon>Pseudomonadati</taxon>
        <taxon>Pseudomonadota</taxon>
        <taxon>Betaproteobacteria</taxon>
        <taxon>Burkholderiales</taxon>
        <taxon>Burkholderiaceae</taxon>
        <taxon>Burkholderia</taxon>
        <taxon>Burkholderia cepacia complex</taxon>
    </lineage>
</organism>
<dbReference type="AlphaFoldDB" id="A0A6P2NM67"/>
<sequence>MNSAGSPRHVHRTHRSGWLRAAVLGANDGVLSMASLMVGMASAGMAPRTMLTAGIAGLAAGMLSMSAGEYVSVSSQADVESADTEIERRALQADYAHEQDELADIYVQRGLDAVLARQVAEQLMARDALAAHARDDIGISSAMAARPIAAAATSLVSFAAGGVGPLLAAVLASPSRAVAVVVAVALAVLAALGAAAARLGGAQVARSVFRVLAWGALTMLGMTFVGRLLGAVL</sequence>
<feature type="transmembrane region" description="Helical" evidence="5">
    <location>
        <begin position="148"/>
        <end position="171"/>
    </location>
</feature>
<name>A0A6P2NM67_BURL3</name>
<dbReference type="GO" id="GO:0005384">
    <property type="term" value="F:manganese ion transmembrane transporter activity"/>
    <property type="evidence" value="ECO:0007669"/>
    <property type="project" value="InterPro"/>
</dbReference>
<evidence type="ECO:0000256" key="4">
    <source>
        <dbReference type="ARBA" id="ARBA00023136"/>
    </source>
</evidence>
<feature type="transmembrane region" description="Helical" evidence="5">
    <location>
        <begin position="21"/>
        <end position="43"/>
    </location>
</feature>
<proteinExistence type="predicted"/>
<keyword evidence="4 5" id="KW-0472">Membrane</keyword>
<evidence type="ECO:0000256" key="3">
    <source>
        <dbReference type="ARBA" id="ARBA00022989"/>
    </source>
</evidence>
<evidence type="ECO:0000313" key="7">
    <source>
        <dbReference type="Proteomes" id="UP000494218"/>
    </source>
</evidence>
<dbReference type="EMBL" id="CABVPW010000023">
    <property type="protein sequence ID" value="VWB95698.1"/>
    <property type="molecule type" value="Genomic_DNA"/>
</dbReference>
<gene>
    <name evidence="6" type="ORF">BLA23254_04543</name>
</gene>
<evidence type="ECO:0000313" key="6">
    <source>
        <dbReference type="EMBL" id="VWB95698.1"/>
    </source>
</evidence>
<dbReference type="Pfam" id="PF01988">
    <property type="entry name" value="VIT1"/>
    <property type="match status" value="1"/>
</dbReference>
<dbReference type="Proteomes" id="UP000494218">
    <property type="component" value="Unassembled WGS sequence"/>
</dbReference>
<dbReference type="GO" id="GO:0012505">
    <property type="term" value="C:endomembrane system"/>
    <property type="evidence" value="ECO:0007669"/>
    <property type="project" value="UniProtKB-SubCell"/>
</dbReference>
<dbReference type="PANTHER" id="PTHR31851">
    <property type="entry name" value="FE(2+)/MN(2+) TRANSPORTER PCL1"/>
    <property type="match status" value="1"/>
</dbReference>
<keyword evidence="3 5" id="KW-1133">Transmembrane helix</keyword>
<keyword evidence="2 5" id="KW-0812">Transmembrane</keyword>
<reference evidence="6 7" key="1">
    <citation type="submission" date="2019-09" db="EMBL/GenBank/DDBJ databases">
        <authorList>
            <person name="Depoorter E."/>
        </authorList>
    </citation>
    <scope>NUCLEOTIDE SEQUENCE [LARGE SCALE GENOMIC DNA]</scope>
    <source>
        <strain evidence="6">LMG 23254</strain>
    </source>
</reference>
<evidence type="ECO:0000256" key="1">
    <source>
        <dbReference type="ARBA" id="ARBA00004127"/>
    </source>
</evidence>
<feature type="transmembrane region" description="Helical" evidence="5">
    <location>
        <begin position="211"/>
        <end position="230"/>
    </location>
</feature>